<dbReference type="Gene3D" id="2.60.120.560">
    <property type="entry name" value="Exo-inulinase, domain 1"/>
    <property type="match status" value="1"/>
</dbReference>
<evidence type="ECO:0000313" key="9">
    <source>
        <dbReference type="EMBL" id="RHK49841.1"/>
    </source>
</evidence>
<dbReference type="InterPro" id="IPR013320">
    <property type="entry name" value="ConA-like_dom_sf"/>
</dbReference>
<name>A0AA92V857_9BACT</name>
<comment type="similarity">
    <text evidence="1 4">Belongs to the glycosyl hydrolase 32 family.</text>
</comment>
<dbReference type="GO" id="GO:0004575">
    <property type="term" value="F:sucrose alpha-glucosidase activity"/>
    <property type="evidence" value="ECO:0007669"/>
    <property type="project" value="TreeGrafter"/>
</dbReference>
<dbReference type="GO" id="GO:0005737">
    <property type="term" value="C:cytoplasm"/>
    <property type="evidence" value="ECO:0007669"/>
    <property type="project" value="TreeGrafter"/>
</dbReference>
<evidence type="ECO:0000256" key="4">
    <source>
        <dbReference type="RuleBase" id="RU362110"/>
    </source>
</evidence>
<dbReference type="SUPFAM" id="SSF75005">
    <property type="entry name" value="Arabinanase/levansucrase/invertase"/>
    <property type="match status" value="1"/>
</dbReference>
<dbReference type="SUPFAM" id="SSF49899">
    <property type="entry name" value="Concanavalin A-like lectins/glucanases"/>
    <property type="match status" value="1"/>
</dbReference>
<gene>
    <name evidence="9" type="ORF">DW064_02795</name>
</gene>
<reference evidence="9 10" key="1">
    <citation type="submission" date="2018-08" db="EMBL/GenBank/DDBJ databases">
        <title>A genome reference for cultivated species of the human gut microbiota.</title>
        <authorList>
            <person name="Zou Y."/>
            <person name="Xue W."/>
            <person name="Luo G."/>
        </authorList>
    </citation>
    <scope>NUCLEOTIDE SEQUENCE [LARGE SCALE GENOMIC DNA]</scope>
    <source>
        <strain evidence="9 10">AF43-2</strain>
    </source>
</reference>
<dbReference type="EMBL" id="QRNN01000006">
    <property type="protein sequence ID" value="RHK49841.1"/>
    <property type="molecule type" value="Genomic_DNA"/>
</dbReference>
<dbReference type="Pfam" id="PF00251">
    <property type="entry name" value="Glyco_hydro_32N"/>
    <property type="match status" value="1"/>
</dbReference>
<evidence type="ECO:0000256" key="1">
    <source>
        <dbReference type="ARBA" id="ARBA00009902"/>
    </source>
</evidence>
<dbReference type="InterPro" id="IPR013189">
    <property type="entry name" value="Glyco_hydro_32_C"/>
</dbReference>
<evidence type="ECO:0000259" key="7">
    <source>
        <dbReference type="Pfam" id="PF08244"/>
    </source>
</evidence>
<sequence>MKSNSMITKAACLMLMASATTSAFAQKMNIEHKGDTTIIKVENPTKYLLLPIQEEKDEAQVLLDTGSKDDTWMDVRLAQNGSDYYVPFALGKGKTATVKILGLKKDALALNLLKLSDTFDTTNTDYYRPSYHFTPLYGWMNDPNGMVYKDGEYHLYFQYNPYGSKWGNMHWGHAVSKDLVHWEHLDPAIARDPVGHIFSGSSVVDKKNTAGFGKNAIIAIYTNNSSVNHDEVQCIAYSNDNGRTFTKYEGNPVLTPFDGLKDFRDPKVFWYEKGKCWYMIVSADKETRFYKSKNLKKWTYVSAFGKGLGQQPCQYECPDFFQLPVNGDKKKMKWVMTMNINPGCWFGGSATEYFVGDFDGKKFTCPDAHDVKWLDWGKDHYATVTFSNTGDRVLGITWMSNWQYANLTPFKQNRGANGLPRELKLYEKNGKYYISEDVAPEVYALRKDTKNVADASVVGEKMLAGVAANMEGAFEIEADVTPDANGIAGIEISNNKRERTMIYFDMKQGKVVMDRTESGLTDFGKQAVPHDIELAWDKQRAAEGKEPARIANSINYKNDFALATWAPLSLCEDGKKTYHVDIFVDKSSVELFVDGGRIAMTNLVFPVAPYENVKLYTQGGKAEFKNLRFINLVCKIFCMIE</sequence>
<dbReference type="CDD" id="cd18622">
    <property type="entry name" value="GH32_Inu-like"/>
    <property type="match status" value="1"/>
</dbReference>
<feature type="domain" description="DUF4980" evidence="8">
    <location>
        <begin position="36"/>
        <end position="131"/>
    </location>
</feature>
<evidence type="ECO:0000313" key="10">
    <source>
        <dbReference type="Proteomes" id="UP000284562"/>
    </source>
</evidence>
<feature type="signal peptide" evidence="5">
    <location>
        <begin position="1"/>
        <end position="25"/>
    </location>
</feature>
<evidence type="ECO:0000256" key="2">
    <source>
        <dbReference type="ARBA" id="ARBA00022801"/>
    </source>
</evidence>
<evidence type="ECO:0000259" key="8">
    <source>
        <dbReference type="Pfam" id="PF16352"/>
    </source>
</evidence>
<evidence type="ECO:0000256" key="5">
    <source>
        <dbReference type="SAM" id="SignalP"/>
    </source>
</evidence>
<dbReference type="SMART" id="SM00640">
    <property type="entry name" value="Glyco_32"/>
    <property type="match status" value="1"/>
</dbReference>
<dbReference type="InterPro" id="IPR032313">
    <property type="entry name" value="DUF4980"/>
</dbReference>
<dbReference type="PANTHER" id="PTHR42800:SF1">
    <property type="entry name" value="EXOINULINASE INUD (AFU_ORTHOLOGUE AFUA_5G00480)"/>
    <property type="match status" value="1"/>
</dbReference>
<proteinExistence type="inferred from homology"/>
<dbReference type="InterPro" id="IPR023296">
    <property type="entry name" value="Glyco_hydro_beta-prop_sf"/>
</dbReference>
<dbReference type="AlphaFoldDB" id="A0AA92V857"/>
<protein>
    <submittedName>
        <fullName evidence="9">DUF4980 domain-containing protein</fullName>
    </submittedName>
</protein>
<organism evidence="9 10">
    <name type="scientific">Segatella copri</name>
    <dbReference type="NCBI Taxonomy" id="165179"/>
    <lineage>
        <taxon>Bacteria</taxon>
        <taxon>Pseudomonadati</taxon>
        <taxon>Bacteroidota</taxon>
        <taxon>Bacteroidia</taxon>
        <taxon>Bacteroidales</taxon>
        <taxon>Prevotellaceae</taxon>
        <taxon>Segatella</taxon>
    </lineage>
</organism>
<feature type="domain" description="Glycosyl hydrolase family 32 N-terminal" evidence="6">
    <location>
        <begin position="132"/>
        <end position="432"/>
    </location>
</feature>
<dbReference type="Proteomes" id="UP000284562">
    <property type="component" value="Unassembled WGS sequence"/>
</dbReference>
<keyword evidence="2 4" id="KW-0378">Hydrolase</keyword>
<keyword evidence="3 4" id="KW-0326">Glycosidase</keyword>
<dbReference type="GO" id="GO:0005987">
    <property type="term" value="P:sucrose catabolic process"/>
    <property type="evidence" value="ECO:0007669"/>
    <property type="project" value="TreeGrafter"/>
</dbReference>
<accession>A0AA92V857</accession>
<comment type="caution">
    <text evidence="9">The sequence shown here is derived from an EMBL/GenBank/DDBJ whole genome shotgun (WGS) entry which is preliminary data.</text>
</comment>
<feature type="chain" id="PRO_5041731204" evidence="5">
    <location>
        <begin position="26"/>
        <end position="641"/>
    </location>
</feature>
<keyword evidence="5" id="KW-0732">Signal</keyword>
<evidence type="ECO:0000259" key="6">
    <source>
        <dbReference type="Pfam" id="PF00251"/>
    </source>
</evidence>
<dbReference type="PROSITE" id="PS00609">
    <property type="entry name" value="GLYCOSYL_HYDROL_F32"/>
    <property type="match status" value="1"/>
</dbReference>
<dbReference type="Pfam" id="PF08244">
    <property type="entry name" value="Glyco_hydro_32C"/>
    <property type="match status" value="1"/>
</dbReference>
<dbReference type="Gene3D" id="2.115.10.20">
    <property type="entry name" value="Glycosyl hydrolase domain, family 43"/>
    <property type="match status" value="1"/>
</dbReference>
<dbReference type="InterPro" id="IPR013148">
    <property type="entry name" value="Glyco_hydro_32_N"/>
</dbReference>
<dbReference type="InterPro" id="IPR018053">
    <property type="entry name" value="Glyco_hydro_32_AS"/>
</dbReference>
<evidence type="ECO:0000256" key="3">
    <source>
        <dbReference type="ARBA" id="ARBA00023295"/>
    </source>
</evidence>
<dbReference type="PANTHER" id="PTHR42800">
    <property type="entry name" value="EXOINULINASE INUD (AFU_ORTHOLOGUE AFUA_5G00480)"/>
    <property type="match status" value="1"/>
</dbReference>
<dbReference type="Pfam" id="PF16352">
    <property type="entry name" value="DUF4980"/>
    <property type="match status" value="1"/>
</dbReference>
<dbReference type="InterPro" id="IPR001362">
    <property type="entry name" value="Glyco_hydro_32"/>
</dbReference>
<feature type="domain" description="Glycosyl hydrolase family 32 C-terminal" evidence="7">
    <location>
        <begin position="441"/>
        <end position="629"/>
    </location>
</feature>